<dbReference type="InterPro" id="IPR023205">
    <property type="entry name" value="DsbA/DsbL"/>
</dbReference>
<dbReference type="CDD" id="cd03019">
    <property type="entry name" value="DsbA_DsbA"/>
    <property type="match status" value="1"/>
</dbReference>
<evidence type="ECO:0000256" key="7">
    <source>
        <dbReference type="ARBA" id="ARBA00023284"/>
    </source>
</evidence>
<protein>
    <recommendedName>
        <fullName evidence="3">Thiol:disulfide interchange protein DsbA</fullName>
    </recommendedName>
</protein>
<evidence type="ECO:0000256" key="2">
    <source>
        <dbReference type="ARBA" id="ARBA00005791"/>
    </source>
</evidence>
<evidence type="ECO:0000256" key="5">
    <source>
        <dbReference type="ARBA" id="ARBA00022764"/>
    </source>
</evidence>
<dbReference type="GO" id="GO:0016491">
    <property type="term" value="F:oxidoreductase activity"/>
    <property type="evidence" value="ECO:0007669"/>
    <property type="project" value="InterPro"/>
</dbReference>
<dbReference type="PANTHER" id="PTHR35891:SF3">
    <property type="entry name" value="THIOL:DISULFIDE INTERCHANGE PROTEIN DSBL"/>
    <property type="match status" value="1"/>
</dbReference>
<dbReference type="InterPro" id="IPR006311">
    <property type="entry name" value="TAT_signal"/>
</dbReference>
<organism evidence="9">
    <name type="scientific">mine drainage metagenome</name>
    <dbReference type="NCBI Taxonomy" id="410659"/>
    <lineage>
        <taxon>unclassified sequences</taxon>
        <taxon>metagenomes</taxon>
        <taxon>ecological metagenomes</taxon>
    </lineage>
</organism>
<keyword evidence="6" id="KW-1015">Disulfide bond</keyword>
<dbReference type="EMBL" id="UOYP01000216">
    <property type="protein sequence ID" value="VAY88278.1"/>
    <property type="molecule type" value="Genomic_DNA"/>
</dbReference>
<dbReference type="InterPro" id="IPR050824">
    <property type="entry name" value="Thiol_disulfide_DsbA"/>
</dbReference>
<dbReference type="PROSITE" id="PS51352">
    <property type="entry name" value="THIOREDOXIN_2"/>
    <property type="match status" value="1"/>
</dbReference>
<feature type="domain" description="Thioredoxin" evidence="8">
    <location>
        <begin position="18"/>
        <end position="207"/>
    </location>
</feature>
<comment type="similarity">
    <text evidence="2">Belongs to the thioredoxin family. DsbA subfamily.</text>
</comment>
<dbReference type="SUPFAM" id="SSF52833">
    <property type="entry name" value="Thioredoxin-like"/>
    <property type="match status" value="1"/>
</dbReference>
<evidence type="ECO:0000313" key="9">
    <source>
        <dbReference type="EMBL" id="VAY88278.1"/>
    </source>
</evidence>
<dbReference type="Pfam" id="PF01323">
    <property type="entry name" value="DSBA"/>
    <property type="match status" value="1"/>
</dbReference>
<dbReference type="Gene3D" id="3.40.30.10">
    <property type="entry name" value="Glutaredoxin"/>
    <property type="match status" value="1"/>
</dbReference>
<gene>
    <name evidence="9" type="primary">dsbA</name>
    <name evidence="9" type="ORF">CARN8_2930010</name>
</gene>
<evidence type="ECO:0000256" key="6">
    <source>
        <dbReference type="ARBA" id="ARBA00023157"/>
    </source>
</evidence>
<dbReference type="InterPro" id="IPR036249">
    <property type="entry name" value="Thioredoxin-like_sf"/>
</dbReference>
<dbReference type="PANTHER" id="PTHR35891">
    <property type="entry name" value="THIOL:DISULFIDE INTERCHANGE PROTEIN DSBA"/>
    <property type="match status" value="1"/>
</dbReference>
<dbReference type="InterPro" id="IPR013766">
    <property type="entry name" value="Thioredoxin_domain"/>
</dbReference>
<keyword evidence="4" id="KW-0732">Signal</keyword>
<sequence>MLLPHSRRRFLASTGALLWAGSMADKLQAATAGQDYQVVSQAPLPGSSVEVLEFFSYACPHCAHLAPLLEPWSRKLPAGVIFRRVPVTFGHSQWTVLARAYYALDALHEANRLQEKVFTALHEQQINLFSEDELFDWVQKQGVDRNQFTALYRSFAIQSKVQQGDQQAMSYGVDGVPTLIVDGMYATSPSQAGSNAALFTVLNELITRELTLKKHR</sequence>
<evidence type="ECO:0000259" key="8">
    <source>
        <dbReference type="PROSITE" id="PS51352"/>
    </source>
</evidence>
<evidence type="ECO:0000256" key="3">
    <source>
        <dbReference type="ARBA" id="ARBA00013831"/>
    </source>
</evidence>
<comment type="subcellular location">
    <subcellularLocation>
        <location evidence="1">Periplasm</location>
    </subcellularLocation>
</comment>
<evidence type="ECO:0000256" key="1">
    <source>
        <dbReference type="ARBA" id="ARBA00004418"/>
    </source>
</evidence>
<dbReference type="PIRSF" id="PIRSF001488">
    <property type="entry name" value="Tdi_protein"/>
    <property type="match status" value="1"/>
</dbReference>
<name>A0A3P3ZNH7_9ZZZZ</name>
<keyword evidence="7" id="KW-0676">Redox-active center</keyword>
<proteinExistence type="inferred from homology"/>
<keyword evidence="5" id="KW-0574">Periplasm</keyword>
<accession>A0A3P3ZNH7</accession>
<dbReference type="InterPro" id="IPR001853">
    <property type="entry name" value="DSBA-like_thioredoxin_dom"/>
</dbReference>
<dbReference type="GO" id="GO:0042597">
    <property type="term" value="C:periplasmic space"/>
    <property type="evidence" value="ECO:0007669"/>
    <property type="project" value="UniProtKB-SubCell"/>
</dbReference>
<dbReference type="AlphaFoldDB" id="A0A3P3ZNH7"/>
<dbReference type="PROSITE" id="PS51318">
    <property type="entry name" value="TAT"/>
    <property type="match status" value="1"/>
</dbReference>
<reference evidence="9" key="1">
    <citation type="submission" date="2018-10" db="EMBL/GenBank/DDBJ databases">
        <authorList>
            <person name="Plewniak F."/>
        </authorList>
    </citation>
    <scope>NUCLEOTIDE SEQUENCE</scope>
</reference>
<evidence type="ECO:0000256" key="4">
    <source>
        <dbReference type="ARBA" id="ARBA00022729"/>
    </source>
</evidence>